<evidence type="ECO:0000313" key="3">
    <source>
        <dbReference type="Proteomes" id="UP000663860"/>
    </source>
</evidence>
<organism evidence="2 3">
    <name type="scientific">Adineta steineri</name>
    <dbReference type="NCBI Taxonomy" id="433720"/>
    <lineage>
        <taxon>Eukaryota</taxon>
        <taxon>Metazoa</taxon>
        <taxon>Spiralia</taxon>
        <taxon>Gnathifera</taxon>
        <taxon>Rotifera</taxon>
        <taxon>Eurotatoria</taxon>
        <taxon>Bdelloidea</taxon>
        <taxon>Adinetida</taxon>
        <taxon>Adinetidae</taxon>
        <taxon>Adineta</taxon>
    </lineage>
</organism>
<dbReference type="Proteomes" id="UP000663860">
    <property type="component" value="Unassembled WGS sequence"/>
</dbReference>
<protein>
    <submittedName>
        <fullName evidence="2">Uncharacterized protein</fullName>
    </submittedName>
</protein>
<dbReference type="EMBL" id="CAJNOE010005978">
    <property type="protein sequence ID" value="CAF1521871.1"/>
    <property type="molecule type" value="Genomic_DNA"/>
</dbReference>
<evidence type="ECO:0000313" key="2">
    <source>
        <dbReference type="EMBL" id="CAF1521871.1"/>
    </source>
</evidence>
<proteinExistence type="predicted"/>
<reference evidence="2" key="1">
    <citation type="submission" date="2021-02" db="EMBL/GenBank/DDBJ databases">
        <authorList>
            <person name="Nowell W R."/>
        </authorList>
    </citation>
    <scope>NUCLEOTIDE SEQUENCE</scope>
</reference>
<gene>
    <name evidence="2" type="ORF">IZO911_LOCUS45874</name>
</gene>
<evidence type="ECO:0000256" key="1">
    <source>
        <dbReference type="SAM" id="MobiDB-lite"/>
    </source>
</evidence>
<comment type="caution">
    <text evidence="2">The sequence shown here is derived from an EMBL/GenBank/DDBJ whole genome shotgun (WGS) entry which is preliminary data.</text>
</comment>
<accession>A0A815UMF2</accession>
<feature type="non-terminal residue" evidence="2">
    <location>
        <position position="1"/>
    </location>
</feature>
<name>A0A815UMF2_9BILA</name>
<feature type="compositionally biased region" description="Acidic residues" evidence="1">
    <location>
        <begin position="1"/>
        <end position="12"/>
    </location>
</feature>
<dbReference type="AlphaFoldDB" id="A0A815UMF2"/>
<sequence>VGEGDGEGEGEDGLTTLPGDMGPGSAAVVGDAPGGASGVPANEADGVGVEADADMEGMAGTGVEGCTCTAPRTADGNAEVHGNTTHVLTGASDGKAG</sequence>
<feature type="region of interest" description="Disordered" evidence="1">
    <location>
        <begin position="1"/>
        <end position="97"/>
    </location>
</feature>